<name>A0A4Y9RU69_9CAUL</name>
<dbReference type="Pfam" id="PF00144">
    <property type="entry name" value="Beta-lactamase"/>
    <property type="match status" value="1"/>
</dbReference>
<dbReference type="InterPro" id="IPR001466">
    <property type="entry name" value="Beta-lactam-related"/>
</dbReference>
<proteinExistence type="predicted"/>
<dbReference type="PANTHER" id="PTHR43283:SF7">
    <property type="entry name" value="BETA-LACTAMASE-RELATED DOMAIN-CONTAINING PROTEIN"/>
    <property type="match status" value="1"/>
</dbReference>
<dbReference type="InterPro" id="IPR012338">
    <property type="entry name" value="Beta-lactam/transpept-like"/>
</dbReference>
<feature type="compositionally biased region" description="Polar residues" evidence="1">
    <location>
        <begin position="391"/>
        <end position="400"/>
    </location>
</feature>
<dbReference type="GO" id="GO:0016787">
    <property type="term" value="F:hydrolase activity"/>
    <property type="evidence" value="ECO:0007669"/>
    <property type="project" value="UniProtKB-KW"/>
</dbReference>
<evidence type="ECO:0000259" key="2">
    <source>
        <dbReference type="Pfam" id="PF00144"/>
    </source>
</evidence>
<keyword evidence="3" id="KW-0378">Hydrolase</keyword>
<reference evidence="3 4" key="1">
    <citation type="submission" date="2019-03" db="EMBL/GenBank/DDBJ databases">
        <title>Draft genome of Brevundimonas sp. a heavy metal resistant soil bacteria.</title>
        <authorList>
            <person name="Soto J."/>
        </authorList>
    </citation>
    <scope>NUCLEOTIDE SEQUENCE [LARGE SCALE GENOMIC DNA]</scope>
    <source>
        <strain evidence="3 4">B-10</strain>
    </source>
</reference>
<dbReference type="SUPFAM" id="SSF56601">
    <property type="entry name" value="beta-lactamase/transpeptidase-like"/>
    <property type="match status" value="1"/>
</dbReference>
<feature type="domain" description="Beta-lactamase-related" evidence="2">
    <location>
        <begin position="36"/>
        <end position="329"/>
    </location>
</feature>
<dbReference type="EMBL" id="SPVH01000007">
    <property type="protein sequence ID" value="TFW11129.1"/>
    <property type="molecule type" value="Genomic_DNA"/>
</dbReference>
<sequence>MNRRNLIAAGLALPFSYGCSEAAEIPSPAARTQGLAAGLMAQAETAGAALPKLQAMIVARDGQRLFEQVFRGPSLETSVNVKSASKSVIAALGGIAIGQGLFSGVDQPISTFLSDSFPSDPDPRLSRVTIGDLLSMQAGLGSTSGADYGAWVSSRNWVRHALARPFEADPGGRMVYSTGTSHLTSACLTRASGRSTLALTREWLGDPMEIEVPTWPADPQGIYFGGNDMRLSPLALLKFGELYRNDGVHDGLRILPEGWVQQSWRGRGTSRWSGNPYGYGWWIRRSSRHEVFFAWGYGGQMVFVVPDLRLTVVMTSDPTPTATRDGHVDALHALLDQSLIPAAEQGAAASIDKGADGFPPTPKSAADLTISSYSTCRTRPGAGGVADASPLPSSARCSCR</sequence>
<evidence type="ECO:0000313" key="4">
    <source>
        <dbReference type="Proteomes" id="UP000298216"/>
    </source>
</evidence>
<organism evidence="3 4">
    <name type="scientific">Brevundimonas intermedia</name>
    <dbReference type="NCBI Taxonomy" id="74315"/>
    <lineage>
        <taxon>Bacteria</taxon>
        <taxon>Pseudomonadati</taxon>
        <taxon>Pseudomonadota</taxon>
        <taxon>Alphaproteobacteria</taxon>
        <taxon>Caulobacterales</taxon>
        <taxon>Caulobacteraceae</taxon>
        <taxon>Brevundimonas</taxon>
    </lineage>
</organism>
<evidence type="ECO:0000256" key="1">
    <source>
        <dbReference type="SAM" id="MobiDB-lite"/>
    </source>
</evidence>
<dbReference type="Gene3D" id="3.40.710.10">
    <property type="entry name" value="DD-peptidase/beta-lactamase superfamily"/>
    <property type="match status" value="1"/>
</dbReference>
<dbReference type="AlphaFoldDB" id="A0A4Y9RU69"/>
<dbReference type="PROSITE" id="PS51257">
    <property type="entry name" value="PROKAR_LIPOPROTEIN"/>
    <property type="match status" value="1"/>
</dbReference>
<accession>A0A4Y9RU69</accession>
<dbReference type="Proteomes" id="UP000298216">
    <property type="component" value="Unassembled WGS sequence"/>
</dbReference>
<protein>
    <submittedName>
        <fullName evidence="3">Class C beta-lactamase-related serine hydrolase</fullName>
    </submittedName>
</protein>
<feature type="region of interest" description="Disordered" evidence="1">
    <location>
        <begin position="381"/>
        <end position="400"/>
    </location>
</feature>
<dbReference type="RefSeq" id="WP_135195957.1">
    <property type="nucleotide sequence ID" value="NZ_SPVH01000007.1"/>
</dbReference>
<gene>
    <name evidence="3" type="ORF">EGY25_15765</name>
</gene>
<dbReference type="PANTHER" id="PTHR43283">
    <property type="entry name" value="BETA-LACTAMASE-RELATED"/>
    <property type="match status" value="1"/>
</dbReference>
<dbReference type="InterPro" id="IPR050789">
    <property type="entry name" value="Diverse_Enzym_Activities"/>
</dbReference>
<dbReference type="OrthoDB" id="9814204at2"/>
<comment type="caution">
    <text evidence="3">The sequence shown here is derived from an EMBL/GenBank/DDBJ whole genome shotgun (WGS) entry which is preliminary data.</text>
</comment>
<keyword evidence="4" id="KW-1185">Reference proteome</keyword>
<evidence type="ECO:0000313" key="3">
    <source>
        <dbReference type="EMBL" id="TFW11129.1"/>
    </source>
</evidence>